<dbReference type="EMBL" id="JADPUN010000060">
    <property type="protein sequence ID" value="MBF9128185.1"/>
    <property type="molecule type" value="Genomic_DNA"/>
</dbReference>
<comment type="caution">
    <text evidence="2">The sequence shown here is derived from an EMBL/GenBank/DDBJ whole genome shotgun (WGS) entry which is preliminary data.</text>
</comment>
<reference evidence="2 3" key="1">
    <citation type="submission" date="2020-11" db="EMBL/GenBank/DDBJ databases">
        <title>A novel isolate from a Black sea contaminated sediment with potential to produce alkanes: Plantactinospora alkalitolerans sp. nov.</title>
        <authorList>
            <person name="Carro L."/>
            <person name="Veyisoglu A."/>
            <person name="Guven K."/>
            <person name="Schumann P."/>
            <person name="Klenk H.-P."/>
            <person name="Sahin N."/>
        </authorList>
    </citation>
    <scope>NUCLEOTIDE SEQUENCE [LARGE SCALE GENOMIC DNA]</scope>
    <source>
        <strain evidence="2 3">S1510</strain>
    </source>
</reference>
<name>A0ABS0GPS2_9ACTN</name>
<gene>
    <name evidence="2" type="ORF">I0C86_04135</name>
</gene>
<dbReference type="Proteomes" id="UP000638560">
    <property type="component" value="Unassembled WGS sequence"/>
</dbReference>
<sequence length="264" mass="28640">MKVSGGEIDRPVSYLWGAMNGERELGGLQRTAEWTAWRLDDSGVLGVGTDGSGIVTVRLGDAGQVRQVEVGRGWWRDVGPEGLSAAILDAMSRAANDRLVTWSERVAEREASQPPVDWLPSERQPVAGGSQRSGIGDVAEESDRAEELMRMLDMLRAAMSELDSYRQRADDQARQPVEGRGEGGRVTVSMTAGQVTGLEISRRWLHEQPAGRVIADEIETACRDAYRQMELRSAATLATSPAVTEVRDLVASPTALLRRLGLGG</sequence>
<keyword evidence="3" id="KW-1185">Reference proteome</keyword>
<feature type="region of interest" description="Disordered" evidence="1">
    <location>
        <begin position="110"/>
        <end position="143"/>
    </location>
</feature>
<evidence type="ECO:0000256" key="1">
    <source>
        <dbReference type="SAM" id="MobiDB-lite"/>
    </source>
</evidence>
<evidence type="ECO:0000313" key="3">
    <source>
        <dbReference type="Proteomes" id="UP000638560"/>
    </source>
</evidence>
<protein>
    <submittedName>
        <fullName evidence="2">YbaB/EbfC family nucleoid-associated protein</fullName>
    </submittedName>
</protein>
<evidence type="ECO:0000313" key="2">
    <source>
        <dbReference type="EMBL" id="MBF9128185.1"/>
    </source>
</evidence>
<accession>A0ABS0GPS2</accession>
<proteinExistence type="predicted"/>
<dbReference type="InterPro" id="IPR036894">
    <property type="entry name" value="YbaB-like_sf"/>
</dbReference>
<dbReference type="Gene3D" id="3.30.1310.10">
    <property type="entry name" value="Nucleoid-associated protein YbaB-like domain"/>
    <property type="match status" value="1"/>
</dbReference>
<dbReference type="RefSeq" id="WP_196199844.1">
    <property type="nucleotide sequence ID" value="NZ_JADPUN010000060.1"/>
</dbReference>
<organism evidence="2 3">
    <name type="scientific">Plantactinospora alkalitolerans</name>
    <dbReference type="NCBI Taxonomy" id="2789879"/>
    <lineage>
        <taxon>Bacteria</taxon>
        <taxon>Bacillati</taxon>
        <taxon>Actinomycetota</taxon>
        <taxon>Actinomycetes</taxon>
        <taxon>Micromonosporales</taxon>
        <taxon>Micromonosporaceae</taxon>
        <taxon>Plantactinospora</taxon>
    </lineage>
</organism>